<organism evidence="1 2">
    <name type="scientific">Pristionchus fissidentatus</name>
    <dbReference type="NCBI Taxonomy" id="1538716"/>
    <lineage>
        <taxon>Eukaryota</taxon>
        <taxon>Metazoa</taxon>
        <taxon>Ecdysozoa</taxon>
        <taxon>Nematoda</taxon>
        <taxon>Chromadorea</taxon>
        <taxon>Rhabditida</taxon>
        <taxon>Rhabditina</taxon>
        <taxon>Diplogasteromorpha</taxon>
        <taxon>Diplogasteroidea</taxon>
        <taxon>Neodiplogasteridae</taxon>
        <taxon>Pristionchus</taxon>
    </lineage>
</organism>
<protein>
    <submittedName>
        <fullName evidence="1">Uncharacterized protein</fullName>
    </submittedName>
</protein>
<proteinExistence type="predicted"/>
<name>A0AAV5VTR9_9BILA</name>
<gene>
    <name evidence="1" type="ORF">PFISCL1PPCAC_13252</name>
</gene>
<dbReference type="Proteomes" id="UP001432322">
    <property type="component" value="Unassembled WGS sequence"/>
</dbReference>
<reference evidence="1" key="1">
    <citation type="submission" date="2023-10" db="EMBL/GenBank/DDBJ databases">
        <title>Genome assembly of Pristionchus species.</title>
        <authorList>
            <person name="Yoshida K."/>
            <person name="Sommer R.J."/>
        </authorList>
    </citation>
    <scope>NUCLEOTIDE SEQUENCE</scope>
    <source>
        <strain evidence="1">RS5133</strain>
    </source>
</reference>
<comment type="caution">
    <text evidence="1">The sequence shown here is derived from an EMBL/GenBank/DDBJ whole genome shotgun (WGS) entry which is preliminary data.</text>
</comment>
<accession>A0AAV5VTR9</accession>
<dbReference type="EMBL" id="BTSY01000004">
    <property type="protein sequence ID" value="GMT21955.1"/>
    <property type="molecule type" value="Genomic_DNA"/>
</dbReference>
<sequence>ASWTHLRFCSFTLRNTRRFSVMTSYDVVNGTSQEEDGFYPYQAANGTVFYVKTWIASSIYVLENDRKVTAIKS</sequence>
<evidence type="ECO:0000313" key="2">
    <source>
        <dbReference type="Proteomes" id="UP001432322"/>
    </source>
</evidence>
<feature type="non-terminal residue" evidence="1">
    <location>
        <position position="73"/>
    </location>
</feature>
<keyword evidence="2" id="KW-1185">Reference proteome</keyword>
<evidence type="ECO:0000313" key="1">
    <source>
        <dbReference type="EMBL" id="GMT21955.1"/>
    </source>
</evidence>
<dbReference type="AlphaFoldDB" id="A0AAV5VTR9"/>
<feature type="non-terminal residue" evidence="1">
    <location>
        <position position="1"/>
    </location>
</feature>